<proteinExistence type="predicted"/>
<accession>A0A2M8GNZ2</accession>
<protein>
    <recommendedName>
        <fullName evidence="3">Nucleotidyl transferase AbiEii/AbiGii toxin family protein</fullName>
    </recommendedName>
</protein>
<sequence length="230" mass="27513">MFDLKKHRHILFELITDIYRSGLGAFLGFKGGTMAYFFSGLDRFSVDLDFDLLSYDKKEKIFKELPLILSKYGKVKEKKEKKFTLFFLLNYEKEERNIKIEISKRKNNKEDYTVANFYGTDVKILKEENAFANKLLACTKRKKIAYRDFYDVYFYVKKGVFANKNIIERESGKKHKEYLGYLVRFIERNLTNKNILHGLGELINEKQKYWIKNNLKKELINRINYLIDLV</sequence>
<gene>
    <name evidence="1" type="ORF">CO007_00525</name>
</gene>
<dbReference type="InterPro" id="IPR014942">
    <property type="entry name" value="AbiEii"/>
</dbReference>
<comment type="caution">
    <text evidence="1">The sequence shown here is derived from an EMBL/GenBank/DDBJ whole genome shotgun (WGS) entry which is preliminary data.</text>
</comment>
<reference evidence="2" key="1">
    <citation type="submission" date="2017-09" db="EMBL/GenBank/DDBJ databases">
        <title>Depth-based differentiation of microbial function through sediment-hosted aquifers and enrichment of novel symbionts in the deep terrestrial subsurface.</title>
        <authorList>
            <person name="Probst A.J."/>
            <person name="Ladd B."/>
            <person name="Jarett J.K."/>
            <person name="Geller-Mcgrath D.E."/>
            <person name="Sieber C.M.K."/>
            <person name="Emerson J.B."/>
            <person name="Anantharaman K."/>
            <person name="Thomas B.C."/>
            <person name="Malmstrom R."/>
            <person name="Stieglmeier M."/>
            <person name="Klingl A."/>
            <person name="Woyke T."/>
            <person name="Ryan C.M."/>
            <person name="Banfield J.F."/>
        </authorList>
    </citation>
    <scope>NUCLEOTIDE SEQUENCE [LARGE SCALE GENOMIC DNA]</scope>
</reference>
<evidence type="ECO:0000313" key="2">
    <source>
        <dbReference type="Proteomes" id="UP000229370"/>
    </source>
</evidence>
<dbReference type="EMBL" id="PFQK01000014">
    <property type="protein sequence ID" value="PJC82238.1"/>
    <property type="molecule type" value="Genomic_DNA"/>
</dbReference>
<dbReference type="Gene3D" id="3.10.450.620">
    <property type="entry name" value="JHP933, nucleotidyltransferase-like core domain"/>
    <property type="match status" value="1"/>
</dbReference>
<evidence type="ECO:0008006" key="3">
    <source>
        <dbReference type="Google" id="ProtNLM"/>
    </source>
</evidence>
<organism evidence="1 2">
    <name type="scientific">Candidatus Roizmanbacteria bacterium CG_4_8_14_3_um_filter_36_10</name>
    <dbReference type="NCBI Taxonomy" id="1974834"/>
    <lineage>
        <taxon>Bacteria</taxon>
        <taxon>Candidatus Roizmaniibacteriota</taxon>
    </lineage>
</organism>
<name>A0A2M8GNZ2_9BACT</name>
<dbReference type="Proteomes" id="UP000229370">
    <property type="component" value="Unassembled WGS sequence"/>
</dbReference>
<dbReference type="Pfam" id="PF08843">
    <property type="entry name" value="AbiEii"/>
    <property type="match status" value="1"/>
</dbReference>
<evidence type="ECO:0000313" key="1">
    <source>
        <dbReference type="EMBL" id="PJC82238.1"/>
    </source>
</evidence>
<dbReference type="AlphaFoldDB" id="A0A2M8GNZ2"/>